<dbReference type="AlphaFoldDB" id="A0A3B7QWZ6"/>
<evidence type="ECO:0000313" key="2">
    <source>
        <dbReference type="EMBL" id="AYA35842.1"/>
    </source>
</evidence>
<evidence type="ECO:0000313" key="3">
    <source>
        <dbReference type="Proteomes" id="UP000262802"/>
    </source>
</evidence>
<reference evidence="2 3" key="1">
    <citation type="submission" date="2018-09" db="EMBL/GenBank/DDBJ databases">
        <title>Hymenobacter medium sp. nov., isolated from R2A medium.</title>
        <authorList>
            <person name="Yingchao G."/>
        </authorList>
    </citation>
    <scope>NUCLEOTIDE SEQUENCE [LARGE SCALE GENOMIC DNA]</scope>
    <source>
        <strain evidence="3">sh-6</strain>
    </source>
</reference>
<proteinExistence type="predicted"/>
<keyword evidence="1" id="KW-1133">Transmembrane helix</keyword>
<gene>
    <name evidence="2" type="ORF">D3Y59_01530</name>
</gene>
<evidence type="ECO:0000256" key="1">
    <source>
        <dbReference type="SAM" id="Phobius"/>
    </source>
</evidence>
<feature type="transmembrane region" description="Helical" evidence="1">
    <location>
        <begin position="34"/>
        <end position="55"/>
    </location>
</feature>
<feature type="transmembrane region" description="Helical" evidence="1">
    <location>
        <begin position="223"/>
        <end position="243"/>
    </location>
</feature>
<name>A0A3B7QWZ6_9BACT</name>
<dbReference type="EMBL" id="CP032317">
    <property type="protein sequence ID" value="AYA35842.1"/>
    <property type="molecule type" value="Genomic_DNA"/>
</dbReference>
<dbReference type="Proteomes" id="UP000262802">
    <property type="component" value="Chromosome"/>
</dbReference>
<feature type="transmembrane region" description="Helical" evidence="1">
    <location>
        <begin position="132"/>
        <end position="158"/>
    </location>
</feature>
<sequence length="286" mass="31122">MKTALTPATAFEAAPTALLKRPTWLRIIQGCQPALAWAGWLHVALLAAALVLWPLDDRTVTGLNVWVKPIKFSIAGVVYLWSLAWLLADVPAHVQRSARRIGRLVGVALAIEISCVYMQAARGTTSHFNFSSWFDAIVFQLMGVFILINTVAIVWAVWLMFRHRPHGSSAWVWGMRLGLILFLVGSAVGGSMSARMAHTVGAADGGTGLPLLGWSTRHGDLRAAHFLGLHALQAIPLVGWLITRYLPQLRANTQALAVALFATLYAGAVAWLYWHAVQGLPLVSLP</sequence>
<feature type="transmembrane region" description="Helical" evidence="1">
    <location>
        <begin position="100"/>
        <end position="120"/>
    </location>
</feature>
<protein>
    <submittedName>
        <fullName evidence="2">Uncharacterized protein</fullName>
    </submittedName>
</protein>
<feature type="transmembrane region" description="Helical" evidence="1">
    <location>
        <begin position="170"/>
        <end position="188"/>
    </location>
</feature>
<keyword evidence="1" id="KW-0472">Membrane</keyword>
<feature type="transmembrane region" description="Helical" evidence="1">
    <location>
        <begin position="255"/>
        <end position="274"/>
    </location>
</feature>
<dbReference type="RefSeq" id="WP_119443431.1">
    <property type="nucleotide sequence ID" value="NZ_CP032317.1"/>
</dbReference>
<feature type="transmembrane region" description="Helical" evidence="1">
    <location>
        <begin position="70"/>
        <end position="88"/>
    </location>
</feature>
<organism evidence="2 3">
    <name type="scientific">Hymenobacter oligotrophus</name>
    <dbReference type="NCBI Taxonomy" id="2319843"/>
    <lineage>
        <taxon>Bacteria</taxon>
        <taxon>Pseudomonadati</taxon>
        <taxon>Bacteroidota</taxon>
        <taxon>Cytophagia</taxon>
        <taxon>Cytophagales</taxon>
        <taxon>Hymenobacteraceae</taxon>
        <taxon>Hymenobacter</taxon>
    </lineage>
</organism>
<accession>A0A3B7QWZ6</accession>
<keyword evidence="1" id="KW-0812">Transmembrane</keyword>
<dbReference type="KEGG" id="hyh:D3Y59_01530"/>
<dbReference type="OrthoDB" id="343560at2"/>
<keyword evidence="3" id="KW-1185">Reference proteome</keyword>